<accession>A0A4R8IIQ5</accession>
<name>A0A4R8IIQ5_9GAMM</name>
<dbReference type="Gene3D" id="1.10.287.950">
    <property type="entry name" value="Methyl-accepting chemotaxis protein"/>
    <property type="match status" value="1"/>
</dbReference>
<proteinExistence type="predicted"/>
<evidence type="ECO:0000313" key="3">
    <source>
        <dbReference type="EMBL" id="TDY00586.1"/>
    </source>
</evidence>
<organism evidence="3 4">
    <name type="scientific">Thiohalophilus thiocyanatoxydans</name>
    <dbReference type="NCBI Taxonomy" id="381308"/>
    <lineage>
        <taxon>Bacteria</taxon>
        <taxon>Pseudomonadati</taxon>
        <taxon>Pseudomonadota</taxon>
        <taxon>Gammaproteobacteria</taxon>
        <taxon>Thiohalomonadales</taxon>
        <taxon>Thiohalophilaceae</taxon>
        <taxon>Thiohalophilus</taxon>
    </lineage>
</organism>
<dbReference type="OrthoDB" id="9806984at2"/>
<dbReference type="EMBL" id="SOQX01000005">
    <property type="protein sequence ID" value="TDY00586.1"/>
    <property type="molecule type" value="Genomic_DNA"/>
</dbReference>
<feature type="domain" description="Mce/MlaD" evidence="2">
    <location>
        <begin position="44"/>
        <end position="117"/>
    </location>
</feature>
<dbReference type="RefSeq" id="WP_134084237.1">
    <property type="nucleotide sequence ID" value="NZ_SOQX01000005.1"/>
</dbReference>
<keyword evidence="1" id="KW-1133">Transmembrane helix</keyword>
<evidence type="ECO:0000313" key="4">
    <source>
        <dbReference type="Proteomes" id="UP000294914"/>
    </source>
</evidence>
<dbReference type="Proteomes" id="UP000294914">
    <property type="component" value="Unassembled WGS sequence"/>
</dbReference>
<evidence type="ECO:0000256" key="1">
    <source>
        <dbReference type="SAM" id="Phobius"/>
    </source>
</evidence>
<reference evidence="3 4" key="1">
    <citation type="submission" date="2019-03" db="EMBL/GenBank/DDBJ databases">
        <title>Genomic Encyclopedia of Type Strains, Phase IV (KMG-IV): sequencing the most valuable type-strain genomes for metagenomic binning, comparative biology and taxonomic classification.</title>
        <authorList>
            <person name="Goeker M."/>
        </authorList>
    </citation>
    <scope>NUCLEOTIDE SEQUENCE [LARGE SCALE GENOMIC DNA]</scope>
    <source>
        <strain evidence="3 4">DSM 16326</strain>
    </source>
</reference>
<dbReference type="InterPro" id="IPR003399">
    <property type="entry name" value="Mce/MlaD"/>
</dbReference>
<dbReference type="Pfam" id="PF02470">
    <property type="entry name" value="MlaD"/>
    <property type="match status" value="1"/>
</dbReference>
<comment type="caution">
    <text evidence="3">The sequence shown here is derived from an EMBL/GenBank/DDBJ whole genome shotgun (WGS) entry which is preliminary data.</text>
</comment>
<keyword evidence="4" id="KW-1185">Reference proteome</keyword>
<dbReference type="AlphaFoldDB" id="A0A4R8IIQ5"/>
<keyword evidence="1" id="KW-0472">Membrane</keyword>
<dbReference type="PANTHER" id="PTHR36698:SF2">
    <property type="entry name" value="MCE_MLAD DOMAIN-CONTAINING PROTEIN"/>
    <property type="match status" value="1"/>
</dbReference>
<keyword evidence="1" id="KW-0812">Transmembrane</keyword>
<feature type="transmembrane region" description="Helical" evidence="1">
    <location>
        <begin position="7"/>
        <end position="29"/>
    </location>
</feature>
<dbReference type="PANTHER" id="PTHR36698">
    <property type="entry name" value="BLL5892 PROTEIN"/>
    <property type="match status" value="1"/>
</dbReference>
<gene>
    <name evidence="3" type="ORF">EDC23_2090</name>
</gene>
<protein>
    <submittedName>
        <fullName evidence="3">Phospholipid/cholesterol/gamma-HCH transport system substrate-binding protein</fullName>
    </submittedName>
</protein>
<evidence type="ECO:0000259" key="2">
    <source>
        <dbReference type="Pfam" id="PF02470"/>
    </source>
</evidence>
<sequence>METRAHHILIGLFTMAVVAGGMWFVLWLADGGPTEESETALYDVVFRQSVTGLSSGNRVLYNGIPVGLVEQIRIDPDDPRQVIARIRVSASTPVRQDTLAELVLANLTGASEIQLLGGAAQSPPLERADGGVPQITARASQIGRLSEALTEILDDASRLIENSNRLLSKENTAHLTRSLENLDRFTGTLAGQSEAMRQGVENLSRASTRIDRLLRENEAALADGMQGLDELGPALDELRRSTAAVRKAVERFDQNPGGYLLNREPVREFQP</sequence>